<name>A0A5C7J624_9BACT</name>
<proteinExistence type="predicted"/>
<dbReference type="EMBL" id="SSDS01000089">
    <property type="protein sequence ID" value="TXG75986.1"/>
    <property type="molecule type" value="Genomic_DNA"/>
</dbReference>
<sequence>MSAREFLKSKGHACRARELEGAQGLVSVIQIDSFIDLAIGEELASNTFAATSFKLFPCQLGEEKRLRVWGTAHTSKENLKAFLKKWANYADTRHERVGEDRGFWKEVEGEWVWLAKGLAKRAEMLGFFKKNLGENSLEIATSGNQMIYKKLLNGAPSLLEVKETPLSPIWGEEGLFGAVGGCELKIFTTRRNLTSFLQSIEKTFNILSFRYSLSMEGGSDKGSRSIEVEDLLGRPWKVATVQIGDLVEITVPIERNCALLLELCS</sequence>
<reference evidence="1 2" key="1">
    <citation type="submission" date="2018-09" db="EMBL/GenBank/DDBJ databases">
        <title>Metagenome Assembled Genomes from an Advanced Water Purification Facility.</title>
        <authorList>
            <person name="Stamps B.W."/>
            <person name="Spear J.R."/>
        </authorList>
    </citation>
    <scope>NUCLEOTIDE SEQUENCE [LARGE SCALE GENOMIC DNA]</scope>
    <source>
        <strain evidence="1">Bin_63_2</strain>
    </source>
</reference>
<evidence type="ECO:0000313" key="2">
    <source>
        <dbReference type="Proteomes" id="UP000321026"/>
    </source>
</evidence>
<comment type="caution">
    <text evidence="1">The sequence shown here is derived from an EMBL/GenBank/DDBJ whole genome shotgun (WGS) entry which is preliminary data.</text>
</comment>
<accession>A0A5C7J624</accession>
<dbReference type="Proteomes" id="UP000321026">
    <property type="component" value="Unassembled WGS sequence"/>
</dbReference>
<protein>
    <submittedName>
        <fullName evidence="1">Uncharacterized protein</fullName>
    </submittedName>
</protein>
<organism evidence="1 2">
    <name type="scientific">Candidatus Dojkabacteria bacterium</name>
    <dbReference type="NCBI Taxonomy" id="2099670"/>
    <lineage>
        <taxon>Bacteria</taxon>
        <taxon>Candidatus Dojkabacteria</taxon>
    </lineage>
</organism>
<dbReference type="AlphaFoldDB" id="A0A5C7J624"/>
<gene>
    <name evidence="1" type="ORF">E6Q11_05695</name>
</gene>
<evidence type="ECO:0000313" key="1">
    <source>
        <dbReference type="EMBL" id="TXG75986.1"/>
    </source>
</evidence>